<gene>
    <name evidence="1" type="ORF">HDG41_007578</name>
</gene>
<proteinExistence type="predicted"/>
<dbReference type="Proteomes" id="UP000592820">
    <property type="component" value="Unassembled WGS sequence"/>
</dbReference>
<dbReference type="AlphaFoldDB" id="A0A7W8P9C1"/>
<protein>
    <submittedName>
        <fullName evidence="1">Uncharacterized protein</fullName>
    </submittedName>
</protein>
<evidence type="ECO:0000313" key="2">
    <source>
        <dbReference type="Proteomes" id="UP000592820"/>
    </source>
</evidence>
<evidence type="ECO:0000313" key="1">
    <source>
        <dbReference type="EMBL" id="MBB5405482.1"/>
    </source>
</evidence>
<organism evidence="1 2">
    <name type="scientific">Paraburkholderia youngii</name>
    <dbReference type="NCBI Taxonomy" id="2782701"/>
    <lineage>
        <taxon>Bacteria</taxon>
        <taxon>Pseudomonadati</taxon>
        <taxon>Pseudomonadota</taxon>
        <taxon>Betaproteobacteria</taxon>
        <taxon>Burkholderiales</taxon>
        <taxon>Burkholderiaceae</taxon>
        <taxon>Paraburkholderia</taxon>
    </lineage>
</organism>
<reference evidence="1 2" key="1">
    <citation type="submission" date="2020-08" db="EMBL/GenBank/DDBJ databases">
        <title>Genomic Encyclopedia of Type Strains, Phase IV (KMG-V): Genome sequencing to study the core and pangenomes of soil and plant-associated prokaryotes.</title>
        <authorList>
            <person name="Whitman W."/>
        </authorList>
    </citation>
    <scope>NUCLEOTIDE SEQUENCE [LARGE SCALE GENOMIC DNA]</scope>
    <source>
        <strain evidence="1 2">JPY162</strain>
    </source>
</reference>
<accession>A0A7W8P9C1</accession>
<dbReference type="EMBL" id="JACHDE010000034">
    <property type="protein sequence ID" value="MBB5405482.1"/>
    <property type="molecule type" value="Genomic_DNA"/>
</dbReference>
<dbReference type="RefSeq" id="WP_260332482.1">
    <property type="nucleotide sequence ID" value="NZ_JACHDE010000034.1"/>
</dbReference>
<comment type="caution">
    <text evidence="1">The sequence shown here is derived from an EMBL/GenBank/DDBJ whole genome shotgun (WGS) entry which is preliminary data.</text>
</comment>
<sequence length="183" mass="20735">MQMKDAFERRGLLLHLAEVLEAVNWAINHDVNDKTVHELAATNEPLTRFPLLRNVSAHMTSMEFARRATSAFVEWPRELLEPELNRKRLASTVQRNLFEGNAEGWGAYVAGLRAEVPWFGVGLRLLRESEDARSSSTAVFPDRVVAKEVVVDSEAARNVEPVGKEHASVETSQRIYPTWPWKS</sequence>
<name>A0A7W8P9C1_9BURK</name>